<evidence type="ECO:0000256" key="1">
    <source>
        <dbReference type="ARBA" id="ARBA00005525"/>
    </source>
</evidence>
<evidence type="ECO:0000256" key="5">
    <source>
        <dbReference type="PIRSR" id="PIRSR000193-1"/>
    </source>
</evidence>
<dbReference type="GO" id="GO:0005737">
    <property type="term" value="C:cytoplasm"/>
    <property type="evidence" value="ECO:0007669"/>
    <property type="project" value="UniProtKB-SubCell"/>
</dbReference>
<evidence type="ECO:0000259" key="6">
    <source>
        <dbReference type="Pfam" id="PF03807"/>
    </source>
</evidence>
<evidence type="ECO:0000259" key="7">
    <source>
        <dbReference type="Pfam" id="PF14748"/>
    </source>
</evidence>
<dbReference type="AlphaFoldDB" id="A0AAW7B7V7"/>
<dbReference type="EC" id="1.5.1.2" evidence="4"/>
<dbReference type="GO" id="GO:0004735">
    <property type="term" value="F:pyrroline-5-carboxylate reductase activity"/>
    <property type="evidence" value="ECO:0007669"/>
    <property type="project" value="UniProtKB-UniRule"/>
</dbReference>
<evidence type="ECO:0000256" key="3">
    <source>
        <dbReference type="ARBA" id="ARBA00023002"/>
    </source>
</evidence>
<evidence type="ECO:0000313" key="8">
    <source>
        <dbReference type="EMBL" id="MDL2331889.1"/>
    </source>
</evidence>
<dbReference type="Proteomes" id="UP001171122">
    <property type="component" value="Unassembled WGS sequence"/>
</dbReference>
<dbReference type="Gene3D" id="1.10.3730.10">
    <property type="entry name" value="ProC C-terminal domain-like"/>
    <property type="match status" value="1"/>
</dbReference>
<feature type="binding site" evidence="5">
    <location>
        <begin position="10"/>
        <end position="16"/>
    </location>
    <ligand>
        <name>NADP(+)</name>
        <dbReference type="ChEBI" id="CHEBI:58349"/>
    </ligand>
</feature>
<feature type="binding site" evidence="5">
    <location>
        <position position="56"/>
    </location>
    <ligand>
        <name>NADPH</name>
        <dbReference type="ChEBI" id="CHEBI:57783"/>
    </ligand>
</feature>
<feature type="binding site" evidence="5">
    <location>
        <position position="39"/>
    </location>
    <ligand>
        <name>NADP(+)</name>
        <dbReference type="ChEBI" id="CHEBI:58349"/>
    </ligand>
</feature>
<feature type="domain" description="Pyrroline-5-carboxylate reductase dimerisation" evidence="7">
    <location>
        <begin position="156"/>
        <end position="260"/>
    </location>
</feature>
<dbReference type="InterPro" id="IPR028939">
    <property type="entry name" value="P5C_Rdtase_cat_N"/>
</dbReference>
<keyword evidence="3 4" id="KW-0560">Oxidoreductase</keyword>
<name>A0AAW7B7V7_9HYPH</name>
<dbReference type="PIRSF" id="PIRSF000193">
    <property type="entry name" value="Pyrrol-5-carb_rd"/>
    <property type="match status" value="1"/>
</dbReference>
<comment type="function">
    <text evidence="4">Catalyzes the reduction of 1-pyrroline-5-carboxylate (PCA) to L-proline.</text>
</comment>
<accession>A0AAW7B7V7</accession>
<dbReference type="InterPro" id="IPR029036">
    <property type="entry name" value="P5CR_dimer"/>
</dbReference>
<dbReference type="PANTHER" id="PTHR11645:SF0">
    <property type="entry name" value="PYRROLINE-5-CARBOXYLATE REDUCTASE 3"/>
    <property type="match status" value="1"/>
</dbReference>
<dbReference type="GO" id="GO:0055129">
    <property type="term" value="P:L-proline biosynthetic process"/>
    <property type="evidence" value="ECO:0007669"/>
    <property type="project" value="UniProtKB-UniRule"/>
</dbReference>
<evidence type="ECO:0000313" key="9">
    <source>
        <dbReference type="Proteomes" id="UP001171122"/>
    </source>
</evidence>
<dbReference type="InterPro" id="IPR036291">
    <property type="entry name" value="NAD(P)-bd_dom_sf"/>
</dbReference>
<dbReference type="HAMAP" id="MF_01925">
    <property type="entry name" value="P5C_reductase"/>
    <property type="match status" value="1"/>
</dbReference>
<keyword evidence="4" id="KW-0028">Amino-acid biosynthesis</keyword>
<evidence type="ECO:0000256" key="4">
    <source>
        <dbReference type="HAMAP-Rule" id="MF_01925"/>
    </source>
</evidence>
<dbReference type="Pfam" id="PF03807">
    <property type="entry name" value="F420_oxidored"/>
    <property type="match status" value="1"/>
</dbReference>
<keyword evidence="9" id="KW-1185">Reference proteome</keyword>
<gene>
    <name evidence="4" type="primary">proC</name>
    <name evidence="8" type="ORF">P8A28_02765</name>
</gene>
<dbReference type="RefSeq" id="WP_008510874.1">
    <property type="nucleotide sequence ID" value="NZ_JARQXC010000004.1"/>
</dbReference>
<sequence>MTDALKIGIIGGVGWLGSAIASAMLEAGVTGGENLTLSSRSRNPDRFPGVNWTQDNQALADHSDVIILSVRPDDWRTLEVDAQEKLVISVMAGISLDQLSSRHKTGRVVRSQPNAAAEIGKSFTPWVASKQASETDRAMVKTIFGACGAEDEVASEGDIDYFTALTGSGPAFPALLADAMMQHAIGYGLASELARKAARMVLIGAGGLMEKTDESPTDIVRSFTDYRGTTAAALETMRAEGFDAAVASGLAAGFQKAKAMGGAS</sequence>
<reference evidence="8" key="1">
    <citation type="journal article" date="2023" name="Front. Microbiol.">
        <title>Isolation of Brucella inopinata from a White's tree frog (Litoria caerulea): pose exotic frogs a potential risk to human health?</title>
        <authorList>
            <person name="Scholz H.C."/>
            <person name="Heckers K.O."/>
            <person name="Appelt S."/>
            <person name="Geier-Doemling D."/>
            <person name="Schlegel P."/>
            <person name="Wattam A.R."/>
        </authorList>
    </citation>
    <scope>NUCLEOTIDE SEQUENCE</scope>
    <source>
        <strain evidence="8">FO700662</strain>
    </source>
</reference>
<keyword evidence="2 4" id="KW-0521">NADP</keyword>
<dbReference type="Pfam" id="PF14748">
    <property type="entry name" value="P5CR_dimer"/>
    <property type="match status" value="1"/>
</dbReference>
<proteinExistence type="inferred from homology"/>
<dbReference type="EMBL" id="JARQXC010000004">
    <property type="protein sequence ID" value="MDL2331889.1"/>
    <property type="molecule type" value="Genomic_DNA"/>
</dbReference>
<dbReference type="Gene3D" id="3.40.50.720">
    <property type="entry name" value="NAD(P)-binding Rossmann-like Domain"/>
    <property type="match status" value="1"/>
</dbReference>
<keyword evidence="4" id="KW-0641">Proline biosynthesis</keyword>
<dbReference type="InterPro" id="IPR008927">
    <property type="entry name" value="6-PGluconate_DH-like_C_sf"/>
</dbReference>
<comment type="catalytic activity">
    <reaction evidence="4">
        <text>L-proline + NADP(+) = (S)-1-pyrroline-5-carboxylate + NADPH + 2 H(+)</text>
        <dbReference type="Rhea" id="RHEA:14109"/>
        <dbReference type="ChEBI" id="CHEBI:15378"/>
        <dbReference type="ChEBI" id="CHEBI:17388"/>
        <dbReference type="ChEBI" id="CHEBI:57783"/>
        <dbReference type="ChEBI" id="CHEBI:58349"/>
        <dbReference type="ChEBI" id="CHEBI:60039"/>
        <dbReference type="EC" id="1.5.1.2"/>
    </reaction>
</comment>
<organism evidence="8 9">
    <name type="scientific">Brucella inopinata</name>
    <dbReference type="NCBI Taxonomy" id="1218315"/>
    <lineage>
        <taxon>Bacteria</taxon>
        <taxon>Pseudomonadati</taxon>
        <taxon>Pseudomonadota</taxon>
        <taxon>Alphaproteobacteria</taxon>
        <taxon>Hyphomicrobiales</taxon>
        <taxon>Brucellaceae</taxon>
        <taxon>Brucella/Ochrobactrum group</taxon>
        <taxon>Brucella</taxon>
    </lineage>
</organism>
<comment type="caution">
    <text evidence="8">The sequence shown here is derived from an EMBL/GenBank/DDBJ whole genome shotgun (WGS) entry which is preliminary data.</text>
</comment>
<comment type="similarity">
    <text evidence="1 4">Belongs to the pyrroline-5-carboxylate reductase family.</text>
</comment>
<protein>
    <recommendedName>
        <fullName evidence="4">Pyrroline-5-carboxylate reductase</fullName>
        <shortName evidence="4">P5C reductase</shortName>
        <shortName evidence="4">P5CR</shortName>
        <ecNumber evidence="4">1.5.1.2</ecNumber>
    </recommendedName>
    <alternativeName>
        <fullName evidence="4">PCA reductase</fullName>
    </alternativeName>
</protein>
<keyword evidence="4" id="KW-0963">Cytoplasm</keyword>
<feature type="domain" description="Pyrroline-5-carboxylate reductase catalytic N-terminal" evidence="6">
    <location>
        <begin position="6"/>
        <end position="93"/>
    </location>
</feature>
<dbReference type="InterPro" id="IPR000304">
    <property type="entry name" value="Pyrroline-COOH_reductase"/>
</dbReference>
<dbReference type="SUPFAM" id="SSF48179">
    <property type="entry name" value="6-phosphogluconate dehydrogenase C-terminal domain-like"/>
    <property type="match status" value="1"/>
</dbReference>
<evidence type="ECO:0000256" key="2">
    <source>
        <dbReference type="ARBA" id="ARBA00022857"/>
    </source>
</evidence>
<comment type="pathway">
    <text evidence="4">Amino-acid biosynthesis; L-proline biosynthesis; L-proline from L-glutamate 5-semialdehyde: step 1/1.</text>
</comment>
<dbReference type="PANTHER" id="PTHR11645">
    <property type="entry name" value="PYRROLINE-5-CARBOXYLATE REDUCTASE"/>
    <property type="match status" value="1"/>
</dbReference>
<dbReference type="SUPFAM" id="SSF51735">
    <property type="entry name" value="NAD(P)-binding Rossmann-fold domains"/>
    <property type="match status" value="1"/>
</dbReference>
<comment type="subcellular location">
    <subcellularLocation>
        <location evidence="4">Cytoplasm</location>
    </subcellularLocation>
</comment>
<comment type="catalytic activity">
    <reaction evidence="4">
        <text>L-proline + NAD(+) = (S)-1-pyrroline-5-carboxylate + NADH + 2 H(+)</text>
        <dbReference type="Rhea" id="RHEA:14105"/>
        <dbReference type="ChEBI" id="CHEBI:15378"/>
        <dbReference type="ChEBI" id="CHEBI:17388"/>
        <dbReference type="ChEBI" id="CHEBI:57540"/>
        <dbReference type="ChEBI" id="CHEBI:57945"/>
        <dbReference type="ChEBI" id="CHEBI:60039"/>
        <dbReference type="EC" id="1.5.1.2"/>
    </reaction>
</comment>